<feature type="compositionally biased region" description="Basic and acidic residues" evidence="2">
    <location>
        <begin position="885"/>
        <end position="896"/>
    </location>
</feature>
<name>A0A8H4RSC8_9HELO</name>
<accession>A0A8H4RSC8</accession>
<feature type="region of interest" description="Disordered" evidence="2">
    <location>
        <begin position="832"/>
        <end position="896"/>
    </location>
</feature>
<evidence type="ECO:0000313" key="4">
    <source>
        <dbReference type="Proteomes" id="UP000566819"/>
    </source>
</evidence>
<protein>
    <submittedName>
        <fullName evidence="3">Uncharacterized protein</fullName>
    </submittedName>
</protein>
<feature type="region of interest" description="Disordered" evidence="2">
    <location>
        <begin position="760"/>
        <end position="779"/>
    </location>
</feature>
<gene>
    <name evidence="3" type="ORF">G7Y89_g2925</name>
</gene>
<dbReference type="Proteomes" id="UP000566819">
    <property type="component" value="Unassembled WGS sequence"/>
</dbReference>
<organism evidence="3 4">
    <name type="scientific">Cudoniella acicularis</name>
    <dbReference type="NCBI Taxonomy" id="354080"/>
    <lineage>
        <taxon>Eukaryota</taxon>
        <taxon>Fungi</taxon>
        <taxon>Dikarya</taxon>
        <taxon>Ascomycota</taxon>
        <taxon>Pezizomycotina</taxon>
        <taxon>Leotiomycetes</taxon>
        <taxon>Helotiales</taxon>
        <taxon>Tricladiaceae</taxon>
        <taxon>Cudoniella</taxon>
    </lineage>
</organism>
<keyword evidence="1" id="KW-0175">Coiled coil</keyword>
<evidence type="ECO:0000256" key="2">
    <source>
        <dbReference type="SAM" id="MobiDB-lite"/>
    </source>
</evidence>
<evidence type="ECO:0000313" key="3">
    <source>
        <dbReference type="EMBL" id="KAF4635164.1"/>
    </source>
</evidence>
<comment type="caution">
    <text evidence="3">The sequence shown here is derived from an EMBL/GenBank/DDBJ whole genome shotgun (WGS) entry which is preliminary data.</text>
</comment>
<dbReference type="AlphaFoldDB" id="A0A8H4RSC8"/>
<feature type="coiled-coil region" evidence="1">
    <location>
        <begin position="523"/>
        <end position="637"/>
    </location>
</feature>
<proteinExistence type="predicted"/>
<feature type="compositionally biased region" description="Polar residues" evidence="2">
    <location>
        <begin position="766"/>
        <end position="775"/>
    </location>
</feature>
<keyword evidence="4" id="KW-1185">Reference proteome</keyword>
<reference evidence="3 4" key="1">
    <citation type="submission" date="2020-03" db="EMBL/GenBank/DDBJ databases">
        <title>Draft Genome Sequence of Cudoniella acicularis.</title>
        <authorList>
            <person name="Buettner E."/>
            <person name="Kellner H."/>
        </authorList>
    </citation>
    <scope>NUCLEOTIDE SEQUENCE [LARGE SCALE GENOMIC DNA]</scope>
    <source>
        <strain evidence="3 4">DSM 108380</strain>
    </source>
</reference>
<sequence length="1024" mass="115548">MDYSDIPKIPGQYPEKPLHQLAVLRLIRPHPGLYLHGDEDDGTGTSLRDQRAAFDAHGIDILLIVIRQLLSFGYGIDIPPGLQLTAAESMLLDVAMRDLGWQNGEDWIMKRSIVDQLQSQKQSSTPSVLSFAELLAHPQLSNLFTNNLQFRMISQHHYSRAGPTGKQPEGEGKLESGKWEYNSQELVDQNVLRTKSSSQLGLWITNKFNETSTASSSIRMLSRRPKFLRITLDVSPPGCPLSDLKILQFRAPEIYTKWVHNSPQVSTGIQEAMYQLCAVVRTHSEGQNSERVRAYWKDGAEIVPAQVGIFEQKEPDLVSDQEWSIQQEGSYELFYFRVCRPEGWPEQQMDDQAEESQARSWVQRSEARKAVSDFSSPVISPIATQATASMDTGTWQPQVPSRLLRAIESPDHPPELQKTCGYQRIYRILMPFCTRKSGSSPTFPTDEQKASKPTFRRRATMIGLLQLLFRTPSIPLRYKTRNVRTASKILFIFVRILLNPMRRQFPERYQLLLKKLGSVSTTLAECQRNLEQAQSKEKEAIELLAKATRSRQQLERDKAAWQVAEAQALEQKKKDEESDIQKLLKGINKLSLRHLDCSSKTRTNELSSQIRDKDKELKKLNSELSTAREGFKTIESERGEQLLQKALHEAKIGQMEKEVLGLKLSNVLIRGTSQLQQQRIGALGEQIRGNGQLHLERITALEKERDAALSAKDPLHSRVNEQALLIRTLESQLLEARRELQQYGTERDAARNLAKKGSEELENAKRLNSNLQSELDSSRKKAAEELQAAKEAIEKLREHFQADLERCSKVVTPPMDPAGGRLALEEKVVSAPAGPNSISSNILPKEAPLKGQSTENVGLRTPPSDGPAVDSSEQLDSARPKKRRKNEDEAGPEAKMRSEWHDMAKGHCRMLVELTPSPDSDIPVAMRVIAQIFLCKKDTVLKLQEYKKVPLAKRQEWQCLSTIISIGHRYAEKIQADFQCKDCRGSPWCVQVKDQGGILFFRMVGKDGKAVPALPLPITPRIGS</sequence>
<dbReference type="EMBL" id="JAAMPI010000137">
    <property type="protein sequence ID" value="KAF4635164.1"/>
    <property type="molecule type" value="Genomic_DNA"/>
</dbReference>
<dbReference type="OrthoDB" id="3564379at2759"/>
<evidence type="ECO:0000256" key="1">
    <source>
        <dbReference type="SAM" id="Coils"/>
    </source>
</evidence>